<protein>
    <submittedName>
        <fullName evidence="2">Uncharacterized protein</fullName>
    </submittedName>
</protein>
<evidence type="ECO:0000256" key="1">
    <source>
        <dbReference type="SAM" id="MobiDB-lite"/>
    </source>
</evidence>
<gene>
    <name evidence="2" type="ORF">FIV34_04105</name>
</gene>
<evidence type="ECO:0000313" key="3">
    <source>
        <dbReference type="Proteomes" id="UP000316093"/>
    </source>
</evidence>
<dbReference type="AlphaFoldDB" id="A0A4Y5YZH9"/>
<dbReference type="RefSeq" id="WP_139979941.1">
    <property type="nucleotide sequence ID" value="NZ_CP041046.1"/>
</dbReference>
<name>A0A4Y5YZH9_9GAMM</name>
<reference evidence="2 3" key="1">
    <citation type="submission" date="2019-06" db="EMBL/GenBank/DDBJ databases">
        <title>A complete genome sequence for Luteibacter pinisoli MAH-14.</title>
        <authorList>
            <person name="Baltrus D.A."/>
        </authorList>
    </citation>
    <scope>NUCLEOTIDE SEQUENCE [LARGE SCALE GENOMIC DNA]</scope>
    <source>
        <strain evidence="2 3">MAH-14</strain>
    </source>
</reference>
<organism evidence="2 3">
    <name type="scientific">Luteibacter pinisoli</name>
    <dbReference type="NCBI Taxonomy" id="2589080"/>
    <lineage>
        <taxon>Bacteria</taxon>
        <taxon>Pseudomonadati</taxon>
        <taxon>Pseudomonadota</taxon>
        <taxon>Gammaproteobacteria</taxon>
        <taxon>Lysobacterales</taxon>
        <taxon>Rhodanobacteraceae</taxon>
        <taxon>Luteibacter</taxon>
    </lineage>
</organism>
<sequence>MSESTGMPVGVSVTLSAGAANALGVELAQQSGTEHVPYTESVTFDGRQPVDTPSTGENSTQEAPGPAEAIDANPYRTAQAAETFAISAGVDPVLAKFYGGRIQKALSQPAMTPEAQRQSMMETHQAMIDQFGDEADGYMEVARREVTLLSRDHPNLRAILERTNLGNDMHLIKSLIGRAAEREMKARGFRT</sequence>
<dbReference type="Proteomes" id="UP000316093">
    <property type="component" value="Chromosome"/>
</dbReference>
<dbReference type="KEGG" id="lpy:FIV34_04105"/>
<dbReference type="EMBL" id="CP041046">
    <property type="protein sequence ID" value="QDE38440.1"/>
    <property type="molecule type" value="Genomic_DNA"/>
</dbReference>
<evidence type="ECO:0000313" key="2">
    <source>
        <dbReference type="EMBL" id="QDE38440.1"/>
    </source>
</evidence>
<feature type="compositionally biased region" description="Polar residues" evidence="1">
    <location>
        <begin position="51"/>
        <end position="62"/>
    </location>
</feature>
<proteinExistence type="predicted"/>
<accession>A0A4Y5YZH9</accession>
<feature type="region of interest" description="Disordered" evidence="1">
    <location>
        <begin position="29"/>
        <end position="69"/>
    </location>
</feature>
<dbReference type="OrthoDB" id="9975972at2"/>
<keyword evidence="3" id="KW-1185">Reference proteome</keyword>